<accession>A0A8X6IIE8</accession>
<organism evidence="1 2">
    <name type="scientific">Trichonephila clavata</name>
    <name type="common">Joro spider</name>
    <name type="synonym">Nephila clavata</name>
    <dbReference type="NCBI Taxonomy" id="2740835"/>
    <lineage>
        <taxon>Eukaryota</taxon>
        <taxon>Metazoa</taxon>
        <taxon>Ecdysozoa</taxon>
        <taxon>Arthropoda</taxon>
        <taxon>Chelicerata</taxon>
        <taxon>Arachnida</taxon>
        <taxon>Araneae</taxon>
        <taxon>Araneomorphae</taxon>
        <taxon>Entelegynae</taxon>
        <taxon>Araneoidea</taxon>
        <taxon>Nephilidae</taxon>
        <taxon>Trichonephila</taxon>
    </lineage>
</organism>
<dbReference type="AlphaFoldDB" id="A0A8X6IIE8"/>
<dbReference type="EMBL" id="BMAO01014447">
    <property type="protein sequence ID" value="GFQ95087.1"/>
    <property type="molecule type" value="Genomic_DNA"/>
</dbReference>
<protein>
    <submittedName>
        <fullName evidence="1">Uncharacterized protein</fullName>
    </submittedName>
</protein>
<comment type="caution">
    <text evidence="1">The sequence shown here is derived from an EMBL/GenBank/DDBJ whole genome shotgun (WGS) entry which is preliminary data.</text>
</comment>
<name>A0A8X6IIE8_TRICU</name>
<reference evidence="1" key="1">
    <citation type="submission" date="2020-07" db="EMBL/GenBank/DDBJ databases">
        <title>Multicomponent nature underlies the extraordinary mechanical properties of spider dragline silk.</title>
        <authorList>
            <person name="Kono N."/>
            <person name="Nakamura H."/>
            <person name="Mori M."/>
            <person name="Yoshida Y."/>
            <person name="Ohtoshi R."/>
            <person name="Malay A.D."/>
            <person name="Moran D.A.P."/>
            <person name="Tomita M."/>
            <person name="Numata K."/>
            <person name="Arakawa K."/>
        </authorList>
    </citation>
    <scope>NUCLEOTIDE SEQUENCE</scope>
</reference>
<sequence>MVEGMRISKVSSWILDLQNHFEPDDSRFLHYHNRFRSSDSRTVDYHSHFGLSYSRILDYRNLSNHYIKSPIYPVSITPIFIDITFQVNYSNPIVPL</sequence>
<evidence type="ECO:0000313" key="1">
    <source>
        <dbReference type="EMBL" id="GFQ95087.1"/>
    </source>
</evidence>
<keyword evidence="2" id="KW-1185">Reference proteome</keyword>
<dbReference type="Proteomes" id="UP000887116">
    <property type="component" value="Unassembled WGS sequence"/>
</dbReference>
<proteinExistence type="predicted"/>
<gene>
    <name evidence="1" type="ORF">TNCT_701221</name>
</gene>
<evidence type="ECO:0000313" key="2">
    <source>
        <dbReference type="Proteomes" id="UP000887116"/>
    </source>
</evidence>